<feature type="transmembrane region" description="Helical" evidence="7">
    <location>
        <begin position="329"/>
        <end position="347"/>
    </location>
</feature>
<dbReference type="InterPro" id="IPR037185">
    <property type="entry name" value="EmrE-like"/>
</dbReference>
<accession>A0AAD8SRR6</accession>
<evidence type="ECO:0000256" key="3">
    <source>
        <dbReference type="ARBA" id="ARBA00022448"/>
    </source>
</evidence>
<evidence type="ECO:0000256" key="7">
    <source>
        <dbReference type="RuleBase" id="RU368015"/>
    </source>
</evidence>
<keyword evidence="4 7" id="KW-0812">Transmembrane</keyword>
<evidence type="ECO:0000256" key="2">
    <source>
        <dbReference type="ARBA" id="ARBA00006213"/>
    </source>
</evidence>
<keyword evidence="3 7" id="KW-0813">Transport</keyword>
<dbReference type="PANTHER" id="PTHR31376:SF99">
    <property type="entry name" value="PURINE PERMEASE-RELATED"/>
    <property type="match status" value="1"/>
</dbReference>
<feature type="transmembrane region" description="Helical" evidence="7">
    <location>
        <begin position="273"/>
        <end position="298"/>
    </location>
</feature>
<dbReference type="Proteomes" id="UP001231189">
    <property type="component" value="Unassembled WGS sequence"/>
</dbReference>
<dbReference type="Pfam" id="PF16913">
    <property type="entry name" value="PUNUT"/>
    <property type="match status" value="1"/>
</dbReference>
<dbReference type="GO" id="GO:0005345">
    <property type="term" value="F:purine nucleobase transmembrane transporter activity"/>
    <property type="evidence" value="ECO:0007669"/>
    <property type="project" value="UniProtKB-UniRule"/>
</dbReference>
<evidence type="ECO:0000256" key="6">
    <source>
        <dbReference type="ARBA" id="ARBA00023136"/>
    </source>
</evidence>
<sequence length="368" mass="38989">MEVETPAHTQQQQVTSAAGAGVASKPLHRNPRLVLSFLLMVLGWASGPLLLRDYFLQGGNRKWLSSLLQTAGCPILVAPLLASYFSRRRCSATTPVFLMSPLLLAGSVVVGLMTGLDNLLYAFGVAYLPVSTSSILMSTQLAFTAGFALLLVRQRFTAFSVNAVLLLSVGAAMLGMNGGGDRPAGVTRVQYYSGFGMTLGAAALYGLILPVIELSQARHVARAGCAVTYTLVMEMQLVIGLAASAFSLVGMIVNNDFHVIPREAQEFGLGKAGYYLLLVGSATVYQLFSLGIIGAILYGSALLGGVIMTVLIPVTEVLAVLFFHEPFSGIKGIAVALSVWGFVSYFYGEIGAHAQQPDKPSNTNQLDV</sequence>
<dbReference type="InterPro" id="IPR030182">
    <property type="entry name" value="PUP_plant"/>
</dbReference>
<keyword evidence="5 7" id="KW-1133">Transmembrane helix</keyword>
<comment type="caution">
    <text evidence="8">The sequence shown here is derived from an EMBL/GenBank/DDBJ whole genome shotgun (WGS) entry which is preliminary data.</text>
</comment>
<feature type="transmembrane region" description="Helical" evidence="7">
    <location>
        <begin position="126"/>
        <end position="152"/>
    </location>
</feature>
<dbReference type="EMBL" id="JAUUTY010000003">
    <property type="protein sequence ID" value="KAK1662223.1"/>
    <property type="molecule type" value="Genomic_DNA"/>
</dbReference>
<feature type="transmembrane region" description="Helical" evidence="7">
    <location>
        <begin position="159"/>
        <end position="179"/>
    </location>
</feature>
<dbReference type="GO" id="GO:0016020">
    <property type="term" value="C:membrane"/>
    <property type="evidence" value="ECO:0007669"/>
    <property type="project" value="UniProtKB-SubCell"/>
</dbReference>
<feature type="transmembrane region" description="Helical" evidence="7">
    <location>
        <begin position="226"/>
        <end position="253"/>
    </location>
</feature>
<keyword evidence="6 7" id="KW-0472">Membrane</keyword>
<evidence type="ECO:0000313" key="8">
    <source>
        <dbReference type="EMBL" id="KAK1662223.1"/>
    </source>
</evidence>
<proteinExistence type="inferred from homology"/>
<feature type="transmembrane region" description="Helical" evidence="7">
    <location>
        <begin position="33"/>
        <end position="51"/>
    </location>
</feature>
<dbReference type="SUPFAM" id="SSF103481">
    <property type="entry name" value="Multidrug resistance efflux transporter EmrE"/>
    <property type="match status" value="1"/>
</dbReference>
<organism evidence="8 9">
    <name type="scientific">Lolium multiflorum</name>
    <name type="common">Italian ryegrass</name>
    <name type="synonym">Lolium perenne subsp. multiflorum</name>
    <dbReference type="NCBI Taxonomy" id="4521"/>
    <lineage>
        <taxon>Eukaryota</taxon>
        <taxon>Viridiplantae</taxon>
        <taxon>Streptophyta</taxon>
        <taxon>Embryophyta</taxon>
        <taxon>Tracheophyta</taxon>
        <taxon>Spermatophyta</taxon>
        <taxon>Magnoliopsida</taxon>
        <taxon>Liliopsida</taxon>
        <taxon>Poales</taxon>
        <taxon>Poaceae</taxon>
        <taxon>BOP clade</taxon>
        <taxon>Pooideae</taxon>
        <taxon>Poodae</taxon>
        <taxon>Poeae</taxon>
        <taxon>Poeae Chloroplast Group 2 (Poeae type)</taxon>
        <taxon>Loliodinae</taxon>
        <taxon>Loliinae</taxon>
        <taxon>Lolium</taxon>
    </lineage>
</organism>
<comment type="subcellular location">
    <subcellularLocation>
        <location evidence="1 7">Membrane</location>
        <topology evidence="1 7">Multi-pass membrane protein</topology>
    </subcellularLocation>
</comment>
<reference evidence="8" key="1">
    <citation type="submission" date="2023-07" db="EMBL/GenBank/DDBJ databases">
        <title>A chromosome-level genome assembly of Lolium multiflorum.</title>
        <authorList>
            <person name="Chen Y."/>
            <person name="Copetti D."/>
            <person name="Kolliker R."/>
            <person name="Studer B."/>
        </authorList>
    </citation>
    <scope>NUCLEOTIDE SEQUENCE</scope>
    <source>
        <strain evidence="8">02402/16</strain>
        <tissue evidence="8">Leaf</tissue>
    </source>
</reference>
<evidence type="ECO:0000313" key="9">
    <source>
        <dbReference type="Proteomes" id="UP001231189"/>
    </source>
</evidence>
<dbReference type="PANTHER" id="PTHR31376">
    <property type="entry name" value="OS09G0467300 PROTEIN-RELATED"/>
    <property type="match status" value="1"/>
</dbReference>
<feature type="transmembrane region" description="Helical" evidence="7">
    <location>
        <begin position="305"/>
        <end position="323"/>
    </location>
</feature>
<evidence type="ECO:0000256" key="5">
    <source>
        <dbReference type="ARBA" id="ARBA00022989"/>
    </source>
</evidence>
<dbReference type="AlphaFoldDB" id="A0AAD8SRR6"/>
<feature type="transmembrane region" description="Helical" evidence="7">
    <location>
        <begin position="63"/>
        <end position="84"/>
    </location>
</feature>
<evidence type="ECO:0000256" key="4">
    <source>
        <dbReference type="ARBA" id="ARBA00022692"/>
    </source>
</evidence>
<keyword evidence="9" id="KW-1185">Reference proteome</keyword>
<feature type="transmembrane region" description="Helical" evidence="7">
    <location>
        <begin position="96"/>
        <end position="114"/>
    </location>
</feature>
<gene>
    <name evidence="8" type="ORF">QYE76_050382</name>
</gene>
<feature type="transmembrane region" description="Helical" evidence="7">
    <location>
        <begin position="191"/>
        <end position="214"/>
    </location>
</feature>
<evidence type="ECO:0000256" key="1">
    <source>
        <dbReference type="ARBA" id="ARBA00004141"/>
    </source>
</evidence>
<name>A0AAD8SRR6_LOLMU</name>
<comment type="similarity">
    <text evidence="2 7">Belongs to the purine permeases (TC 2.A.7.14) family.</text>
</comment>
<dbReference type="GO" id="GO:0015211">
    <property type="term" value="F:purine nucleoside transmembrane transporter activity"/>
    <property type="evidence" value="ECO:0007669"/>
    <property type="project" value="UniProtKB-UniRule"/>
</dbReference>
<protein>
    <recommendedName>
        <fullName evidence="7">Probable purine permease</fullName>
    </recommendedName>
</protein>